<dbReference type="AlphaFoldDB" id="A0A1Y2LYB3"/>
<protein>
    <submittedName>
        <fullName evidence="1">Uncharacterized protein</fullName>
    </submittedName>
</protein>
<gene>
    <name evidence="1" type="ORF">B5807_06799</name>
</gene>
<dbReference type="EMBL" id="KZ107845">
    <property type="protein sequence ID" value="OSS48885.1"/>
    <property type="molecule type" value="Genomic_DNA"/>
</dbReference>
<reference evidence="1 2" key="1">
    <citation type="journal article" date="2017" name="Genome Announc.">
        <title>Genome sequence of the saprophytic ascomycete Epicoccum nigrum ICMP 19927 strain isolated from New Zealand.</title>
        <authorList>
            <person name="Fokin M."/>
            <person name="Fleetwood D."/>
            <person name="Weir B.S."/>
            <person name="Villas-Boas S.G."/>
        </authorList>
    </citation>
    <scope>NUCLEOTIDE SEQUENCE [LARGE SCALE GENOMIC DNA]</scope>
    <source>
        <strain evidence="1 2">ICMP 19927</strain>
    </source>
</reference>
<dbReference type="Proteomes" id="UP000193240">
    <property type="component" value="Unassembled WGS sequence"/>
</dbReference>
<evidence type="ECO:0000313" key="1">
    <source>
        <dbReference type="EMBL" id="OSS48885.1"/>
    </source>
</evidence>
<evidence type="ECO:0000313" key="2">
    <source>
        <dbReference type="Proteomes" id="UP000193240"/>
    </source>
</evidence>
<proteinExistence type="predicted"/>
<name>A0A1Y2LYB3_EPING</name>
<keyword evidence="2" id="KW-1185">Reference proteome</keyword>
<dbReference type="InParanoid" id="A0A1Y2LYB3"/>
<sequence>MTVPRSKYDSLKTLLANFVDASGFSENHDKSFGASRKALIADGVGFFTQQKAKADAYDGIVANIVNDLETEKTDPEGIKEEIRSIKNVANQALDTSAKSFLQVADATIRFHVSRQALWTKLAGRLTQVENALQIAHKHADQEDLKEQFDVEMKHVGELKGLLSIEDDYNNFKGLDHCKHPDTTGDLFAVAEYTSRDNRINLEQAEELVLTRYDHVQKMRDILNRQEMAEEKKTELGKRVLDVFIGHLKRDADFDPETDKINWET</sequence>
<organism evidence="1 2">
    <name type="scientific">Epicoccum nigrum</name>
    <name type="common">Soil fungus</name>
    <name type="synonym">Epicoccum purpurascens</name>
    <dbReference type="NCBI Taxonomy" id="105696"/>
    <lineage>
        <taxon>Eukaryota</taxon>
        <taxon>Fungi</taxon>
        <taxon>Dikarya</taxon>
        <taxon>Ascomycota</taxon>
        <taxon>Pezizomycotina</taxon>
        <taxon>Dothideomycetes</taxon>
        <taxon>Pleosporomycetidae</taxon>
        <taxon>Pleosporales</taxon>
        <taxon>Pleosporineae</taxon>
        <taxon>Didymellaceae</taxon>
        <taxon>Epicoccum</taxon>
    </lineage>
</organism>
<accession>A0A1Y2LYB3</accession>